<dbReference type="OrthoDB" id="3351580at2759"/>
<protein>
    <submittedName>
        <fullName evidence="2">Uncharacterized protein</fullName>
    </submittedName>
</protein>
<dbReference type="AlphaFoldDB" id="A0A1M8A431"/>
<proteinExistence type="predicted"/>
<name>A0A1M8A431_MALS4</name>
<reference evidence="3" key="1">
    <citation type="journal article" date="2017" name="Nucleic Acids Res.">
        <title>Proteogenomics produces comprehensive and highly accurate protein-coding gene annotation in a complete genome assembly of Malassezia sympodialis.</title>
        <authorList>
            <person name="Zhu Y."/>
            <person name="Engstroem P.G."/>
            <person name="Tellgren-Roth C."/>
            <person name="Baudo C.D."/>
            <person name="Kennell J.C."/>
            <person name="Sun S."/>
            <person name="Billmyre R.B."/>
            <person name="Schroeder M.S."/>
            <person name="Andersson A."/>
            <person name="Holm T."/>
            <person name="Sigurgeirsson B."/>
            <person name="Wu G."/>
            <person name="Sankaranarayanan S.R."/>
            <person name="Siddharthan R."/>
            <person name="Sanyal K."/>
            <person name="Lundeberg J."/>
            <person name="Nystedt B."/>
            <person name="Boekhout T."/>
            <person name="Dawson T.L. Jr."/>
            <person name="Heitman J."/>
            <person name="Scheynius A."/>
            <person name="Lehtioe J."/>
        </authorList>
    </citation>
    <scope>NUCLEOTIDE SEQUENCE [LARGE SCALE GENOMIC DNA]</scope>
    <source>
        <strain evidence="3">ATCC 42132</strain>
    </source>
</reference>
<keyword evidence="3" id="KW-1185">Reference proteome</keyword>
<evidence type="ECO:0000313" key="2">
    <source>
        <dbReference type="EMBL" id="SHO77222.1"/>
    </source>
</evidence>
<evidence type="ECO:0000313" key="3">
    <source>
        <dbReference type="Proteomes" id="UP000186303"/>
    </source>
</evidence>
<dbReference type="STRING" id="1230383.A0A1M8A431"/>
<organism evidence="2 3">
    <name type="scientific">Malassezia sympodialis (strain ATCC 42132)</name>
    <name type="common">Atopic eczema-associated yeast</name>
    <dbReference type="NCBI Taxonomy" id="1230383"/>
    <lineage>
        <taxon>Eukaryota</taxon>
        <taxon>Fungi</taxon>
        <taxon>Dikarya</taxon>
        <taxon>Basidiomycota</taxon>
        <taxon>Ustilaginomycotina</taxon>
        <taxon>Malasseziomycetes</taxon>
        <taxon>Malasseziales</taxon>
        <taxon>Malasseziaceae</taxon>
        <taxon>Malassezia</taxon>
    </lineage>
</organism>
<dbReference type="VEuPathDB" id="FungiDB:MSYG_1563"/>
<sequence>MQGRVLSPTLAFHEAREVCADLSAIFAASELSMAMPEGAPTGTQAHIPYDEQVRVRVHLRLPSLPSRLPPPREATEAVTVLDNESLQRLPPRLVALATSLQLRVQAAFLEEPTSPVTVYAWQGMEPHTDFCVRLPSCEEETPSSITPFGEDSGLNGIVYDTASKAWHMHWYCDLVMPWRRARGKVASVRINSDLRLRLDLGTLVAHADAPRPQTPFHYTAHSVHPCALSGDPYMIEADMLSELAASVKVPDETPEQRHKHLADQLTLLPTSMLMPGVLGSDIVTPWSEAVHLAQRVRRAKELEAAALASDADIALSSWTTPPKPAPGGMHRSTSLPVPSEPPAAPDDTVDVPTLALSGLVTLCRAAHLDVTVEIMLSVRIYQQRRLCPTPRGTYAMIVWVELENGSIDTPFVLHDVTLQIGSASYGGQRMDPLADADDVKMIVEPLYASNVFPMHIGPLSQHNLLYTVRIECAHMDVSQTAATMAAWLPCRHARVVLRGTPARGGEAAPSTYLSDYCASVYTGLAQNDLQRTMIAKQALRRAAGAIDAAPFMQAARMVSASPNDAPPPPPKPWRANSGLLRASEAPGAPTRRAIAWNQADVSTKGCDPGEMASAMASLHGALLAKVNVTQHAPTLGLGRALLHVSLFHLSTEEMDLEVQWHPDTQSASQDTVLPERPCVSLGRLAPGQSCAADLELHLLEAGYHVLGHIGVLNRATGIACVLQHVGAVYVATEGGSAAT</sequence>
<feature type="region of interest" description="Disordered" evidence="1">
    <location>
        <begin position="318"/>
        <end position="346"/>
    </location>
</feature>
<dbReference type="OMA" id="RIHICIA"/>
<dbReference type="EMBL" id="LT671822">
    <property type="protein sequence ID" value="SHO77222.1"/>
    <property type="molecule type" value="Genomic_DNA"/>
</dbReference>
<dbReference type="Proteomes" id="UP000186303">
    <property type="component" value="Chromosome 2"/>
</dbReference>
<evidence type="ECO:0000256" key="1">
    <source>
        <dbReference type="SAM" id="MobiDB-lite"/>
    </source>
</evidence>
<gene>
    <name evidence="2" type="ORF">MSYG_1563</name>
</gene>
<accession>A0A1M8A431</accession>